<evidence type="ECO:0000313" key="1">
    <source>
        <dbReference type="EMBL" id="MBK7416577.1"/>
    </source>
</evidence>
<reference evidence="1 2" key="1">
    <citation type="submission" date="2020-10" db="EMBL/GenBank/DDBJ databases">
        <title>Connecting structure to function with the recovery of over 1000 high-quality activated sludge metagenome-assembled genomes encoding full-length rRNA genes using long-read sequencing.</title>
        <authorList>
            <person name="Singleton C.M."/>
            <person name="Petriglieri F."/>
            <person name="Kristensen J.M."/>
            <person name="Kirkegaard R.H."/>
            <person name="Michaelsen T.Y."/>
            <person name="Andersen M.H."/>
            <person name="Karst S.M."/>
            <person name="Dueholm M.S."/>
            <person name="Nielsen P.H."/>
            <person name="Albertsen M."/>
        </authorList>
    </citation>
    <scope>NUCLEOTIDE SEQUENCE [LARGE SCALE GENOMIC DNA]</scope>
    <source>
        <strain evidence="1">EsbW_18-Q3-R4-48_BATAC.463</strain>
    </source>
</reference>
<accession>A0A935K6P9</accession>
<name>A0A935K6P9_9RHOO</name>
<organism evidence="1 2">
    <name type="scientific">Candidatus Dechloromonas phosphorivorans</name>
    <dbReference type="NCBI Taxonomy" id="2899244"/>
    <lineage>
        <taxon>Bacteria</taxon>
        <taxon>Pseudomonadati</taxon>
        <taxon>Pseudomonadota</taxon>
        <taxon>Betaproteobacteria</taxon>
        <taxon>Rhodocyclales</taxon>
        <taxon>Azonexaceae</taxon>
        <taxon>Dechloromonas</taxon>
    </lineage>
</organism>
<dbReference type="AlphaFoldDB" id="A0A935K6P9"/>
<dbReference type="EMBL" id="JADJMS010000046">
    <property type="protein sequence ID" value="MBK7416577.1"/>
    <property type="molecule type" value="Genomic_DNA"/>
</dbReference>
<comment type="caution">
    <text evidence="1">The sequence shown here is derived from an EMBL/GenBank/DDBJ whole genome shotgun (WGS) entry which is preliminary data.</text>
</comment>
<sequence length="174" mass="19084">MKSGDKLVFAPCRDRSYATFEDVSNGQQVTKALNLVGLETGKKLYVEVLGILENSLLKASEINMARSEGRCQLPGGQEEVWRAAGNEPGWALVASPANEMVMLKRQGKPDISVPYAAFKTEAGVAQFEASKDNQKLAVRFEHKQCRDTMADAVYGWTATVTLNGQVLKGCAWQR</sequence>
<dbReference type="Proteomes" id="UP000739411">
    <property type="component" value="Unassembled WGS sequence"/>
</dbReference>
<proteinExistence type="predicted"/>
<protein>
    <submittedName>
        <fullName evidence="1">Uncharacterized protein</fullName>
    </submittedName>
</protein>
<evidence type="ECO:0000313" key="2">
    <source>
        <dbReference type="Proteomes" id="UP000739411"/>
    </source>
</evidence>
<gene>
    <name evidence="1" type="ORF">IPJ38_17265</name>
</gene>